<dbReference type="CDD" id="cd01651">
    <property type="entry name" value="RT_G2_intron"/>
    <property type="match status" value="1"/>
</dbReference>
<dbReference type="PANTHER" id="PTHR33642">
    <property type="entry name" value="COX1/OXI3 INTRON 1 PROTEIN-RELATED"/>
    <property type="match status" value="1"/>
</dbReference>
<proteinExistence type="predicted"/>
<feature type="domain" description="Domain X" evidence="2">
    <location>
        <begin position="562"/>
        <end position="641"/>
    </location>
</feature>
<dbReference type="SUPFAM" id="SSF56672">
    <property type="entry name" value="DNA/RNA polymerases"/>
    <property type="match status" value="1"/>
</dbReference>
<evidence type="ECO:0000259" key="2">
    <source>
        <dbReference type="Pfam" id="PF01348"/>
    </source>
</evidence>
<name>A0ABD3C7R1_9LAMI</name>
<feature type="coiled-coil region" evidence="1">
    <location>
        <begin position="509"/>
        <end position="541"/>
    </location>
</feature>
<evidence type="ECO:0000313" key="4">
    <source>
        <dbReference type="Proteomes" id="UP001632038"/>
    </source>
</evidence>
<gene>
    <name evidence="3" type="ORF">CASFOL_031017</name>
</gene>
<dbReference type="GO" id="GO:0005739">
    <property type="term" value="C:mitochondrion"/>
    <property type="evidence" value="ECO:0007669"/>
    <property type="project" value="UniProtKB-ARBA"/>
</dbReference>
<organism evidence="3 4">
    <name type="scientific">Castilleja foliolosa</name>
    <dbReference type="NCBI Taxonomy" id="1961234"/>
    <lineage>
        <taxon>Eukaryota</taxon>
        <taxon>Viridiplantae</taxon>
        <taxon>Streptophyta</taxon>
        <taxon>Embryophyta</taxon>
        <taxon>Tracheophyta</taxon>
        <taxon>Spermatophyta</taxon>
        <taxon>Magnoliopsida</taxon>
        <taxon>eudicotyledons</taxon>
        <taxon>Gunneridae</taxon>
        <taxon>Pentapetalae</taxon>
        <taxon>asterids</taxon>
        <taxon>lamiids</taxon>
        <taxon>Lamiales</taxon>
        <taxon>Orobanchaceae</taxon>
        <taxon>Pedicularideae</taxon>
        <taxon>Castillejinae</taxon>
        <taxon>Castilleja</taxon>
    </lineage>
</organism>
<dbReference type="Pfam" id="PF01348">
    <property type="entry name" value="Intron_maturas2"/>
    <property type="match status" value="1"/>
</dbReference>
<reference evidence="4" key="1">
    <citation type="journal article" date="2024" name="IScience">
        <title>Strigolactones Initiate the Formation of Haustorium-like Structures in Castilleja.</title>
        <authorList>
            <person name="Buerger M."/>
            <person name="Peterson D."/>
            <person name="Chory J."/>
        </authorList>
    </citation>
    <scope>NUCLEOTIDE SEQUENCE [LARGE SCALE GENOMIC DNA]</scope>
</reference>
<accession>A0ABD3C7R1</accession>
<dbReference type="AlphaFoldDB" id="A0ABD3C7R1"/>
<keyword evidence="4" id="KW-1185">Reference proteome</keyword>
<dbReference type="PANTHER" id="PTHR33642:SF4">
    <property type="entry name" value="COX1_OXI3 INTRON 1 PROTEIN-RELATED"/>
    <property type="match status" value="1"/>
</dbReference>
<keyword evidence="1" id="KW-0175">Coiled coil</keyword>
<sequence length="772" mass="88520">MLLTLLRKPKPATIAAAANLSLSATFSTILHSSPEAQPPLAKSTLQSLVLAQYHNGKFHNLLQNVVASPHLLLTACHNLRNHGPSPPPPPALTVDSVSTQFFSLHELSVQLSNNSLDIESCCISFSPESRKGTPFVLPNLKLKVVLEAIRIVLEAIYDDRFTTFSYGGRANMGRHTAARYLKNSVENPTWWFSVKFDNELFGSSHVDRLCLMLEEKIEDKPLLDLIKKLFECKIVTIDLGEICLFGRGLPQECALSSILINVYFIGFDKEIQKLRFKTNQENPKFNEKELVPEESKSNLRPVFYKPLKIYAVRYLNEVLIITSGTKMLTMDLKNRVVKFLTDNLDLKVDKLTTLIHSATSEKINFMGMELQAVAPSVLRPPKTEKAIRARKKYLRQKEVQLLELKNKRERNRKQLGMKLLSHVYKKSKQSNGFQFDFAIENEVKQIFSTWADEVVSEFLSSVDERWEWHRKLAAGDFLSLARIREQLPNELVDAYDNFQNQVDRYLKPVKAKKELEEQVRRKEQEEEEKYAQRTVDDLTRRCVKIDASLEHIKRAVKTVGITNKMGRPRPLALLMVLEDADIIKWYAGVGKRWLDFFNCCNNFRKVKIIVSYHLRFSCILTLAEKHEATKSETIRHFTKDLKVIGAEGDGDSCFFPSEKEIKMMGNRNLTDPKPVDGCLTLALTRLASDEPCHRCVAHFCERTDTVVHRIHLLQRYLNLNPFDENEWVPKMGAIHDSLHRKCAALCSDHVSELYMGRLTLQDIDCTELMDVD</sequence>
<comment type="caution">
    <text evidence="3">The sequence shown here is derived from an EMBL/GenBank/DDBJ whole genome shotgun (WGS) entry which is preliminary data.</text>
</comment>
<evidence type="ECO:0000256" key="1">
    <source>
        <dbReference type="SAM" id="Coils"/>
    </source>
</evidence>
<dbReference type="InterPro" id="IPR024937">
    <property type="entry name" value="Domain_X"/>
</dbReference>
<dbReference type="InterPro" id="IPR043502">
    <property type="entry name" value="DNA/RNA_pol_sf"/>
</dbReference>
<dbReference type="EMBL" id="JAVIJP010000052">
    <property type="protein sequence ID" value="KAL3625563.1"/>
    <property type="molecule type" value="Genomic_DNA"/>
</dbReference>
<protein>
    <recommendedName>
        <fullName evidence="2">Domain X domain-containing protein</fullName>
    </recommendedName>
</protein>
<evidence type="ECO:0000313" key="3">
    <source>
        <dbReference type="EMBL" id="KAL3625563.1"/>
    </source>
</evidence>
<dbReference type="Proteomes" id="UP001632038">
    <property type="component" value="Unassembled WGS sequence"/>
</dbReference>